<dbReference type="AlphaFoldDB" id="A0A3L9DN21"/>
<keyword evidence="5 7" id="KW-0963">Cytoplasm</keyword>
<dbReference type="PANTHER" id="PTHR42930:SF3">
    <property type="entry name" value="PHOSPHATE-SPECIFIC TRANSPORT SYSTEM ACCESSORY PROTEIN PHOU"/>
    <property type="match status" value="1"/>
</dbReference>
<protein>
    <recommendedName>
        <fullName evidence="7">Phosphate-specific transport system accessory protein PhoU</fullName>
    </recommendedName>
</protein>
<keyword evidence="10" id="KW-1185">Reference proteome</keyword>
<name>A0A3L9DN21_9STRE</name>
<feature type="domain" description="PhoU" evidence="8">
    <location>
        <begin position="17"/>
        <end position="102"/>
    </location>
</feature>
<evidence type="ECO:0000256" key="3">
    <source>
        <dbReference type="ARBA" id="ARBA00011738"/>
    </source>
</evidence>
<dbReference type="GO" id="GO:0006817">
    <property type="term" value="P:phosphate ion transport"/>
    <property type="evidence" value="ECO:0007669"/>
    <property type="project" value="UniProtKB-KW"/>
</dbReference>
<dbReference type="GO" id="GO:0030643">
    <property type="term" value="P:intracellular phosphate ion homeostasis"/>
    <property type="evidence" value="ECO:0007669"/>
    <property type="project" value="InterPro"/>
</dbReference>
<dbReference type="Proteomes" id="UP000279194">
    <property type="component" value="Unassembled WGS sequence"/>
</dbReference>
<feature type="domain" description="PhoU" evidence="8">
    <location>
        <begin position="118"/>
        <end position="203"/>
    </location>
</feature>
<dbReference type="GO" id="GO:0005737">
    <property type="term" value="C:cytoplasm"/>
    <property type="evidence" value="ECO:0007669"/>
    <property type="project" value="UniProtKB-SubCell"/>
</dbReference>
<dbReference type="SUPFAM" id="SSF109755">
    <property type="entry name" value="PhoU-like"/>
    <property type="match status" value="1"/>
</dbReference>
<sequence length="216" mass="24185">MRSIFENQLHVLNTNLILMGSLCEDIISSSLVPISENNQSVVNGARKTYQQIEQMEHDIEAQCLKLLLRQQPVAKDLRRISAALKMVYDMKRIGAQSAEVAAIFSQGHVHDGTEFAQLKQMVEQVSAMVTDSVDAFVHDDESLALKVIQNDASVDQEFDTIKTSLITHISELSHDGDYVIDVLMIAKYLERIGDHTVNIARWVIFSITGELNGEET</sequence>
<dbReference type="OrthoDB" id="9814256at2"/>
<comment type="function">
    <text evidence="7">Plays a role in the regulation of phosphate uptake.</text>
</comment>
<reference evidence="9 10" key="1">
    <citation type="submission" date="2018-10" db="EMBL/GenBank/DDBJ databases">
        <title>Streptococcus hillyeri sp. nov., isolated from equine tracheal sample.</title>
        <authorList>
            <person name="Macfadyen A.C."/>
            <person name="Waller A."/>
            <person name="Paterson G.K."/>
        </authorList>
    </citation>
    <scope>NUCLEOTIDE SEQUENCE [LARGE SCALE GENOMIC DNA]</scope>
    <source>
        <strain evidence="9 10">28462</strain>
    </source>
</reference>
<comment type="subcellular location">
    <subcellularLocation>
        <location evidence="1 7">Cytoplasm</location>
    </subcellularLocation>
</comment>
<dbReference type="InterPro" id="IPR026022">
    <property type="entry name" value="PhoU_dom"/>
</dbReference>
<dbReference type="PIRSF" id="PIRSF003107">
    <property type="entry name" value="PhoU"/>
    <property type="match status" value="1"/>
</dbReference>
<proteinExistence type="inferred from homology"/>
<dbReference type="FunFam" id="1.20.58.220:FF:000004">
    <property type="entry name" value="Phosphate-specific transport system accessory protein PhoU"/>
    <property type="match status" value="1"/>
</dbReference>
<dbReference type="Pfam" id="PF01895">
    <property type="entry name" value="PhoU"/>
    <property type="match status" value="2"/>
</dbReference>
<evidence type="ECO:0000256" key="4">
    <source>
        <dbReference type="ARBA" id="ARBA00022448"/>
    </source>
</evidence>
<evidence type="ECO:0000313" key="10">
    <source>
        <dbReference type="Proteomes" id="UP000279194"/>
    </source>
</evidence>
<dbReference type="GO" id="GO:0045936">
    <property type="term" value="P:negative regulation of phosphate metabolic process"/>
    <property type="evidence" value="ECO:0007669"/>
    <property type="project" value="InterPro"/>
</dbReference>
<dbReference type="InterPro" id="IPR028366">
    <property type="entry name" value="PhoU"/>
</dbReference>
<accession>A0A3L9DN21</accession>
<organism evidence="9 10">
    <name type="scientific">Streptococcus hillyeri</name>
    <dbReference type="NCBI Taxonomy" id="2282420"/>
    <lineage>
        <taxon>Bacteria</taxon>
        <taxon>Bacillati</taxon>
        <taxon>Bacillota</taxon>
        <taxon>Bacilli</taxon>
        <taxon>Lactobacillales</taxon>
        <taxon>Streptococcaceae</taxon>
        <taxon>Streptococcus</taxon>
    </lineage>
</organism>
<evidence type="ECO:0000313" key="9">
    <source>
        <dbReference type="EMBL" id="RLY01598.1"/>
    </source>
</evidence>
<evidence type="ECO:0000256" key="6">
    <source>
        <dbReference type="ARBA" id="ARBA00022592"/>
    </source>
</evidence>
<keyword evidence="6 7" id="KW-0592">Phosphate transport</keyword>
<dbReference type="PANTHER" id="PTHR42930">
    <property type="entry name" value="PHOSPHATE-SPECIFIC TRANSPORT SYSTEM ACCESSORY PROTEIN PHOU"/>
    <property type="match status" value="1"/>
</dbReference>
<evidence type="ECO:0000259" key="8">
    <source>
        <dbReference type="Pfam" id="PF01895"/>
    </source>
</evidence>
<evidence type="ECO:0000256" key="5">
    <source>
        <dbReference type="ARBA" id="ARBA00022490"/>
    </source>
</evidence>
<dbReference type="NCBIfam" id="TIGR02135">
    <property type="entry name" value="phoU_full"/>
    <property type="match status" value="1"/>
</dbReference>
<comment type="caution">
    <text evidence="9">The sequence shown here is derived from an EMBL/GenBank/DDBJ whole genome shotgun (WGS) entry which is preliminary data.</text>
</comment>
<comment type="subunit">
    <text evidence="3 7">Homodimer.</text>
</comment>
<evidence type="ECO:0000256" key="2">
    <source>
        <dbReference type="ARBA" id="ARBA00008107"/>
    </source>
</evidence>
<dbReference type="InterPro" id="IPR038078">
    <property type="entry name" value="PhoU-like_sf"/>
</dbReference>
<dbReference type="EMBL" id="RCVM01000025">
    <property type="protein sequence ID" value="RLY01598.1"/>
    <property type="molecule type" value="Genomic_DNA"/>
</dbReference>
<dbReference type="Gene3D" id="1.20.58.220">
    <property type="entry name" value="Phosphate transport system protein phou homolog 2, domain 2"/>
    <property type="match status" value="1"/>
</dbReference>
<gene>
    <name evidence="9" type="primary">phoU</name>
    <name evidence="9" type="ORF">EAF07_09295</name>
</gene>
<dbReference type="RefSeq" id="WP_121836282.1">
    <property type="nucleotide sequence ID" value="NZ_CP163513.1"/>
</dbReference>
<keyword evidence="4 7" id="KW-0813">Transport</keyword>
<evidence type="ECO:0000256" key="7">
    <source>
        <dbReference type="PIRNR" id="PIRNR003107"/>
    </source>
</evidence>
<comment type="similarity">
    <text evidence="2 7">Belongs to the PhoU family.</text>
</comment>
<evidence type="ECO:0000256" key="1">
    <source>
        <dbReference type="ARBA" id="ARBA00004496"/>
    </source>
</evidence>